<dbReference type="Gene3D" id="3.10.20.30">
    <property type="match status" value="1"/>
</dbReference>
<evidence type="ECO:0000256" key="3">
    <source>
        <dbReference type="ARBA" id="ARBA00022714"/>
    </source>
</evidence>
<sequence>MTVARTGVPPRGDARTDGMVDDNGLVKPAWATECWSESDQTELVCRNVLDITHDVKSFVFEAEGGQVFRFVPGQFVTLQFEVDGQQISRCYTISSPPTRPHTLTITVKRVVGGPVSNWLHDHVLPGTRVSALAPLGAFTLSGAPAAKYLFLSAGSGITPVMSMTRTLFDLGSDADILFVHSARTPADIIFRRELEAMPAVMPNIRVVHICEGDYPSERWAGLRGRISTAVLQSLAPDLHERVTFTCGPAPYMSEVRRILEESGYDMRNYYEESFSFETLPTSGQLPQASRDADETPAEPVLEADADSSSVSPVEAVTTYTVEFVKSGRTVACRTDESVLDAALAAGLRPPSSCSQGMCGTCKTTMLSGEVDMQHNGGIRPREVAQNKILICCSRPLSDLRIDG</sequence>
<comment type="cofactor">
    <cofactor evidence="1">
        <name>FAD</name>
        <dbReference type="ChEBI" id="CHEBI:57692"/>
    </cofactor>
</comment>
<name>A0ABN5VYY9_9ACTN</name>
<dbReference type="Pfam" id="PF00970">
    <property type="entry name" value="FAD_binding_6"/>
    <property type="match status" value="1"/>
</dbReference>
<dbReference type="InterPro" id="IPR006058">
    <property type="entry name" value="2Fe2S_fd_BS"/>
</dbReference>
<dbReference type="RefSeq" id="WP_286258965.1">
    <property type="nucleotide sequence ID" value="NZ_AP018448.1"/>
</dbReference>
<dbReference type="Proteomes" id="UP001321542">
    <property type="component" value="Chromosome"/>
</dbReference>
<dbReference type="SUPFAM" id="SSF54292">
    <property type="entry name" value="2Fe-2S ferredoxin-like"/>
    <property type="match status" value="1"/>
</dbReference>
<evidence type="ECO:0000313" key="12">
    <source>
        <dbReference type="EMBL" id="BBC38467.1"/>
    </source>
</evidence>
<dbReference type="SUPFAM" id="SSF52343">
    <property type="entry name" value="Ferredoxin reductase-like, C-terminal NADP-linked domain"/>
    <property type="match status" value="1"/>
</dbReference>
<dbReference type="InterPro" id="IPR017938">
    <property type="entry name" value="Riboflavin_synthase-like_b-brl"/>
</dbReference>
<dbReference type="Gene3D" id="3.40.50.80">
    <property type="entry name" value="Nucleotide-binding domain of ferredoxin-NADP reductase (FNR) module"/>
    <property type="match status" value="1"/>
</dbReference>
<dbReference type="PROSITE" id="PS51384">
    <property type="entry name" value="FAD_FR"/>
    <property type="match status" value="1"/>
</dbReference>
<evidence type="ECO:0000256" key="9">
    <source>
        <dbReference type="SAM" id="MobiDB-lite"/>
    </source>
</evidence>
<dbReference type="InterPro" id="IPR050415">
    <property type="entry name" value="MRET"/>
</dbReference>
<dbReference type="InterPro" id="IPR001041">
    <property type="entry name" value="2Fe-2S_ferredoxin-type"/>
</dbReference>
<dbReference type="InterPro" id="IPR039261">
    <property type="entry name" value="FNR_nucleotide-bd"/>
</dbReference>
<proteinExistence type="predicted"/>
<accession>A0ABN5VYY9</accession>
<dbReference type="Gene3D" id="2.40.30.10">
    <property type="entry name" value="Translation factors"/>
    <property type="match status" value="1"/>
</dbReference>
<feature type="region of interest" description="Disordered" evidence="9">
    <location>
        <begin position="279"/>
        <end position="308"/>
    </location>
</feature>
<evidence type="ECO:0008006" key="14">
    <source>
        <dbReference type="Google" id="ProtNLM"/>
    </source>
</evidence>
<dbReference type="PROSITE" id="PS00197">
    <property type="entry name" value="2FE2S_FER_1"/>
    <property type="match status" value="1"/>
</dbReference>
<evidence type="ECO:0000256" key="2">
    <source>
        <dbReference type="ARBA" id="ARBA00022630"/>
    </source>
</evidence>
<evidence type="ECO:0000259" key="10">
    <source>
        <dbReference type="PROSITE" id="PS51085"/>
    </source>
</evidence>
<dbReference type="EMBL" id="AP018448">
    <property type="protein sequence ID" value="BBC38467.1"/>
    <property type="molecule type" value="Genomic_DNA"/>
</dbReference>
<evidence type="ECO:0000256" key="8">
    <source>
        <dbReference type="ARBA" id="ARBA00023014"/>
    </source>
</evidence>
<protein>
    <recommendedName>
        <fullName evidence="14">Ferredoxin</fullName>
    </recommendedName>
</protein>
<dbReference type="InterPro" id="IPR008333">
    <property type="entry name" value="Cbr1-like_FAD-bd_dom"/>
</dbReference>
<feature type="region of interest" description="Disordered" evidence="9">
    <location>
        <begin position="1"/>
        <end position="20"/>
    </location>
</feature>
<dbReference type="Pfam" id="PF00111">
    <property type="entry name" value="Fer2"/>
    <property type="match status" value="1"/>
</dbReference>
<dbReference type="PROSITE" id="PS51085">
    <property type="entry name" value="2FE2S_FER_2"/>
    <property type="match status" value="1"/>
</dbReference>
<gene>
    <name evidence="12" type="ORF">SGFS_097610</name>
</gene>
<dbReference type="InterPro" id="IPR036010">
    <property type="entry name" value="2Fe-2S_ferredoxin-like_sf"/>
</dbReference>
<dbReference type="PRINTS" id="PR00410">
    <property type="entry name" value="PHEHYDRXLASE"/>
</dbReference>
<dbReference type="InterPro" id="IPR012675">
    <property type="entry name" value="Beta-grasp_dom_sf"/>
</dbReference>
<evidence type="ECO:0000256" key="1">
    <source>
        <dbReference type="ARBA" id="ARBA00001974"/>
    </source>
</evidence>
<keyword evidence="4" id="KW-0479">Metal-binding</keyword>
<dbReference type="InterPro" id="IPR001433">
    <property type="entry name" value="OxRdtase_FAD/NAD-bd"/>
</dbReference>
<organism evidence="12 13">
    <name type="scientific">Streptomyces graminofaciens</name>
    <dbReference type="NCBI Taxonomy" id="68212"/>
    <lineage>
        <taxon>Bacteria</taxon>
        <taxon>Bacillati</taxon>
        <taxon>Actinomycetota</taxon>
        <taxon>Actinomycetes</taxon>
        <taxon>Kitasatosporales</taxon>
        <taxon>Streptomycetaceae</taxon>
        <taxon>Streptomyces</taxon>
    </lineage>
</organism>
<evidence type="ECO:0000313" key="13">
    <source>
        <dbReference type="Proteomes" id="UP001321542"/>
    </source>
</evidence>
<keyword evidence="5" id="KW-0274">FAD</keyword>
<dbReference type="SUPFAM" id="SSF63380">
    <property type="entry name" value="Riboflavin synthase domain-like"/>
    <property type="match status" value="1"/>
</dbReference>
<dbReference type="InterPro" id="IPR017927">
    <property type="entry name" value="FAD-bd_FR_type"/>
</dbReference>
<dbReference type="PANTHER" id="PTHR47354">
    <property type="entry name" value="NADH OXIDOREDUCTASE HCR"/>
    <property type="match status" value="1"/>
</dbReference>
<keyword evidence="7" id="KW-0408">Iron</keyword>
<dbReference type="CDD" id="cd00207">
    <property type="entry name" value="fer2"/>
    <property type="match status" value="1"/>
</dbReference>
<dbReference type="PANTHER" id="PTHR47354:SF6">
    <property type="entry name" value="NADH OXIDOREDUCTASE HCR"/>
    <property type="match status" value="1"/>
</dbReference>
<keyword evidence="13" id="KW-1185">Reference proteome</keyword>
<evidence type="ECO:0000256" key="7">
    <source>
        <dbReference type="ARBA" id="ARBA00023004"/>
    </source>
</evidence>
<evidence type="ECO:0000259" key="11">
    <source>
        <dbReference type="PROSITE" id="PS51384"/>
    </source>
</evidence>
<reference evidence="12 13" key="2">
    <citation type="journal article" date="2023" name="ChemBioChem">
        <title>Acyltransferase Domain Exchange between Two Independent Type I Polyketide Synthases in the Same Producer Strain of Macrolide Antibiotics.</title>
        <authorList>
            <person name="Kudo F."/>
            <person name="Kishikawa K."/>
            <person name="Tsuboi K."/>
            <person name="Kido T."/>
            <person name="Usui T."/>
            <person name="Hashimoto J."/>
            <person name="Shin-Ya K."/>
            <person name="Miyanaga A."/>
            <person name="Eguchi T."/>
        </authorList>
    </citation>
    <scope>NUCLEOTIDE SEQUENCE [LARGE SCALE GENOMIC DNA]</scope>
    <source>
        <strain evidence="12 13">A-8890</strain>
    </source>
</reference>
<dbReference type="Pfam" id="PF00175">
    <property type="entry name" value="NAD_binding_1"/>
    <property type="match status" value="1"/>
</dbReference>
<evidence type="ECO:0000256" key="6">
    <source>
        <dbReference type="ARBA" id="ARBA00023002"/>
    </source>
</evidence>
<feature type="domain" description="FAD-binding FR-type" evidence="11">
    <location>
        <begin position="38"/>
        <end position="141"/>
    </location>
</feature>
<keyword evidence="3" id="KW-0001">2Fe-2S</keyword>
<dbReference type="CDD" id="cd06215">
    <property type="entry name" value="FNR_iron_sulfur_binding_1"/>
    <property type="match status" value="1"/>
</dbReference>
<keyword evidence="6" id="KW-0560">Oxidoreductase</keyword>
<keyword evidence="8" id="KW-0411">Iron-sulfur</keyword>
<keyword evidence="2" id="KW-0285">Flavoprotein</keyword>
<evidence type="ECO:0000256" key="4">
    <source>
        <dbReference type="ARBA" id="ARBA00022723"/>
    </source>
</evidence>
<feature type="domain" description="2Fe-2S ferredoxin-type" evidence="10">
    <location>
        <begin position="319"/>
        <end position="403"/>
    </location>
</feature>
<evidence type="ECO:0000256" key="5">
    <source>
        <dbReference type="ARBA" id="ARBA00022827"/>
    </source>
</evidence>
<reference evidence="12 13" key="1">
    <citation type="journal article" date="2010" name="ChemBioChem">
        <title>Cloning and characterization of the biosynthetic gene cluster of 16-membered macrolide antibiotic FD-891: involvement of a dual functional cytochrome P450 monooxygenase catalyzing epoxidation and hydroxylation.</title>
        <authorList>
            <person name="Kudo F."/>
            <person name="Motegi A."/>
            <person name="Mizoue K."/>
            <person name="Eguchi T."/>
        </authorList>
    </citation>
    <scope>NUCLEOTIDE SEQUENCE [LARGE SCALE GENOMIC DNA]</scope>
    <source>
        <strain evidence="12 13">A-8890</strain>
    </source>
</reference>